<name>A0ABU3NJ46_9CHLR</name>
<dbReference type="PANTHER" id="PTHR39210:SF1">
    <property type="entry name" value="HEPARIN-SULFATE LYASE"/>
    <property type="match status" value="1"/>
</dbReference>
<dbReference type="RefSeq" id="WP_315623492.1">
    <property type="nucleotide sequence ID" value="NZ_JAUHMF010000001.1"/>
</dbReference>
<sequence length="644" mass="73234">MTVGAGQVALFLIYRLGLKVGWWRRVTQNLGVDPDKVPELRGELFVIPSPDHLKNLLGAEETDRVLALADEICQGMFRPFGGDPAPLVLDPPCPLKPWDVYRDNLAGEDIKMVWEPARLGWVFTLGRAYILSREERYAQTCLSHLKRFLQANPPGYGPNWASGQEVALRIPALLFVLQVFQSSSSWLNEDRRFLISSILTHARRIPPTFIYARAQNNNHLISEALGLYLVGVLLPEWPESKRWRDIGWRWLNWAFQHQITSSGCYVQNSHNYHRLMLQLALLFVRASAIEGCDLPDLTRERLKMAVHWLWERMDARSGGVPNYGHNDGSNILPFGSRSFIDYRPTLQAAGQCFGQGRPLPSGPWDELSLWLGVKEGPSQDFPRITLSPGIVKPSGQSSWAMMYGGSCKGRIAHADFLHVDLWSHGINLLLDAGTYAYNLPSPWNNGLARTLVHNTLVVDGQDQLQHLSKFLWSKGGKVRFLGHLSVPEQRWTAFHDGYTRFGVVHRRSLVWLGEGQWEVTDEILPVNRRGSAQQQHQFELHWLIRDGEWEIDITQLKIKYSQFGLEMRLCWNFDGDNVTFVPITVRLIRQGKAIFGPAGNFECLGWYSPTYYHRVPALSLLLTWKDAVPCKIVTSIVVERAGNC</sequence>
<feature type="domain" description="Heparinase II/III-like C-terminal" evidence="5">
    <location>
        <begin position="410"/>
        <end position="544"/>
    </location>
</feature>
<dbReference type="InterPro" id="IPR012480">
    <property type="entry name" value="Hepar_II_III_C"/>
</dbReference>
<keyword evidence="8" id="KW-1185">Reference proteome</keyword>
<evidence type="ECO:0000313" key="7">
    <source>
        <dbReference type="EMBL" id="MDT8896880.1"/>
    </source>
</evidence>
<evidence type="ECO:0000259" key="6">
    <source>
        <dbReference type="Pfam" id="PF16889"/>
    </source>
</evidence>
<dbReference type="InterPro" id="IPR031680">
    <property type="entry name" value="Hepar_II_III_N"/>
</dbReference>
<proteinExistence type="predicted"/>
<evidence type="ECO:0000256" key="4">
    <source>
        <dbReference type="ARBA" id="ARBA00023239"/>
    </source>
</evidence>
<dbReference type="SUPFAM" id="SSF48230">
    <property type="entry name" value="Chondroitin AC/alginate lyase"/>
    <property type="match status" value="1"/>
</dbReference>
<dbReference type="Pfam" id="PF16889">
    <property type="entry name" value="Hepar_II_III_N"/>
    <property type="match status" value="1"/>
</dbReference>
<protein>
    <submittedName>
        <fullName evidence="7">Alginate lyase family protein</fullName>
    </submittedName>
</protein>
<comment type="subcellular location">
    <subcellularLocation>
        <location evidence="1">Periplasm</location>
    </subcellularLocation>
</comment>
<dbReference type="GO" id="GO:0016829">
    <property type="term" value="F:lyase activity"/>
    <property type="evidence" value="ECO:0007669"/>
    <property type="project" value="UniProtKB-KW"/>
</dbReference>
<keyword evidence="3" id="KW-0574">Periplasm</keyword>
<comment type="caution">
    <text evidence="7">The sequence shown here is derived from an EMBL/GenBank/DDBJ whole genome shotgun (WGS) entry which is preliminary data.</text>
</comment>
<dbReference type="Proteomes" id="UP001254165">
    <property type="component" value="Unassembled WGS sequence"/>
</dbReference>
<keyword evidence="2" id="KW-0732">Signal</keyword>
<evidence type="ECO:0000256" key="3">
    <source>
        <dbReference type="ARBA" id="ARBA00022764"/>
    </source>
</evidence>
<organism evidence="7 8">
    <name type="scientific">Thermanaerothrix solaris</name>
    <dbReference type="NCBI Taxonomy" id="3058434"/>
    <lineage>
        <taxon>Bacteria</taxon>
        <taxon>Bacillati</taxon>
        <taxon>Chloroflexota</taxon>
        <taxon>Anaerolineae</taxon>
        <taxon>Anaerolineales</taxon>
        <taxon>Anaerolineaceae</taxon>
        <taxon>Thermanaerothrix</taxon>
    </lineage>
</organism>
<evidence type="ECO:0000259" key="5">
    <source>
        <dbReference type="Pfam" id="PF07940"/>
    </source>
</evidence>
<dbReference type="InterPro" id="IPR008929">
    <property type="entry name" value="Chondroitin_lyas"/>
</dbReference>
<keyword evidence="4 7" id="KW-0456">Lyase</keyword>
<dbReference type="PANTHER" id="PTHR39210">
    <property type="entry name" value="HEPARIN-SULFATE LYASE"/>
    <property type="match status" value="1"/>
</dbReference>
<reference evidence="7 8" key="1">
    <citation type="submission" date="2023-07" db="EMBL/GenBank/DDBJ databases">
        <title>Novel species of Thermanaerothrix with wide hydrolytic capabilities.</title>
        <authorList>
            <person name="Zayulina K.S."/>
            <person name="Podosokorskaya O.A."/>
            <person name="Elcheninov A.G."/>
        </authorList>
    </citation>
    <scope>NUCLEOTIDE SEQUENCE [LARGE SCALE GENOMIC DNA]</scope>
    <source>
        <strain evidence="7 8">4228-RoL</strain>
    </source>
</reference>
<dbReference type="Gene3D" id="2.70.98.70">
    <property type="match status" value="1"/>
</dbReference>
<dbReference type="Gene3D" id="1.50.10.100">
    <property type="entry name" value="Chondroitin AC/alginate lyase"/>
    <property type="match status" value="1"/>
</dbReference>
<gene>
    <name evidence="7" type="ORF">QYE77_01275</name>
</gene>
<evidence type="ECO:0000256" key="1">
    <source>
        <dbReference type="ARBA" id="ARBA00004418"/>
    </source>
</evidence>
<evidence type="ECO:0000313" key="8">
    <source>
        <dbReference type="Proteomes" id="UP001254165"/>
    </source>
</evidence>
<feature type="domain" description="Heparin-sulfate lyase N-terminal" evidence="6">
    <location>
        <begin position="111"/>
        <end position="286"/>
    </location>
</feature>
<dbReference type="Pfam" id="PF07940">
    <property type="entry name" value="Hepar_II_III_C"/>
    <property type="match status" value="1"/>
</dbReference>
<dbReference type="EMBL" id="JAUHMF010000001">
    <property type="protein sequence ID" value="MDT8896880.1"/>
    <property type="molecule type" value="Genomic_DNA"/>
</dbReference>
<accession>A0ABU3NJ46</accession>
<evidence type="ECO:0000256" key="2">
    <source>
        <dbReference type="ARBA" id="ARBA00022729"/>
    </source>
</evidence>